<protein>
    <submittedName>
        <fullName evidence="2">Uncharacterized protein</fullName>
    </submittedName>
</protein>
<feature type="region of interest" description="Disordered" evidence="1">
    <location>
        <begin position="43"/>
        <end position="63"/>
    </location>
</feature>
<accession>A0A834TJU8</accession>
<organism evidence="2 3">
    <name type="scientific">Senna tora</name>
    <dbReference type="NCBI Taxonomy" id="362788"/>
    <lineage>
        <taxon>Eukaryota</taxon>
        <taxon>Viridiplantae</taxon>
        <taxon>Streptophyta</taxon>
        <taxon>Embryophyta</taxon>
        <taxon>Tracheophyta</taxon>
        <taxon>Spermatophyta</taxon>
        <taxon>Magnoliopsida</taxon>
        <taxon>eudicotyledons</taxon>
        <taxon>Gunneridae</taxon>
        <taxon>Pentapetalae</taxon>
        <taxon>rosids</taxon>
        <taxon>fabids</taxon>
        <taxon>Fabales</taxon>
        <taxon>Fabaceae</taxon>
        <taxon>Caesalpinioideae</taxon>
        <taxon>Cassia clade</taxon>
        <taxon>Senna</taxon>
    </lineage>
</organism>
<reference evidence="2" key="1">
    <citation type="submission" date="2020-09" db="EMBL/GenBank/DDBJ databases">
        <title>Genome-Enabled Discovery of Anthraquinone Biosynthesis in Senna tora.</title>
        <authorList>
            <person name="Kang S.-H."/>
            <person name="Pandey R.P."/>
            <person name="Lee C.-M."/>
            <person name="Sim J.-S."/>
            <person name="Jeong J.-T."/>
            <person name="Choi B.-S."/>
            <person name="Jung M."/>
            <person name="Ginzburg D."/>
            <person name="Zhao K."/>
            <person name="Won S.Y."/>
            <person name="Oh T.-J."/>
            <person name="Yu Y."/>
            <person name="Kim N.-H."/>
            <person name="Lee O.R."/>
            <person name="Lee T.-H."/>
            <person name="Bashyal P."/>
            <person name="Kim T.-S."/>
            <person name="Lee W.-H."/>
            <person name="Kawkins C."/>
            <person name="Kim C.-K."/>
            <person name="Kim J.S."/>
            <person name="Ahn B.O."/>
            <person name="Rhee S.Y."/>
            <person name="Sohng J.K."/>
        </authorList>
    </citation>
    <scope>NUCLEOTIDE SEQUENCE</scope>
    <source>
        <tissue evidence="2">Leaf</tissue>
    </source>
</reference>
<evidence type="ECO:0000313" key="2">
    <source>
        <dbReference type="EMBL" id="KAF7822617.1"/>
    </source>
</evidence>
<proteinExistence type="predicted"/>
<dbReference type="Proteomes" id="UP000634136">
    <property type="component" value="Unassembled WGS sequence"/>
</dbReference>
<dbReference type="EMBL" id="JAAIUW010000007">
    <property type="protein sequence ID" value="KAF7822617.1"/>
    <property type="molecule type" value="Genomic_DNA"/>
</dbReference>
<name>A0A834TJU8_9FABA</name>
<sequence>MSFINLMTKPNPLTLKRKILKKKVVPNATVHALSFSKFPNYKRTRRAPTSHTQPCTGHVLPPNLKTEKEWLPVQRDF</sequence>
<keyword evidence="3" id="KW-1185">Reference proteome</keyword>
<comment type="caution">
    <text evidence="2">The sequence shown here is derived from an EMBL/GenBank/DDBJ whole genome shotgun (WGS) entry which is preliminary data.</text>
</comment>
<dbReference type="AlphaFoldDB" id="A0A834TJU8"/>
<evidence type="ECO:0000313" key="3">
    <source>
        <dbReference type="Proteomes" id="UP000634136"/>
    </source>
</evidence>
<evidence type="ECO:0000256" key="1">
    <source>
        <dbReference type="SAM" id="MobiDB-lite"/>
    </source>
</evidence>
<gene>
    <name evidence="2" type="ORF">G2W53_020761</name>
</gene>